<organism evidence="1 2">
    <name type="scientific">Nocardiopsis tropica</name>
    <dbReference type="NCBI Taxonomy" id="109330"/>
    <lineage>
        <taxon>Bacteria</taxon>
        <taxon>Bacillati</taxon>
        <taxon>Actinomycetota</taxon>
        <taxon>Actinomycetes</taxon>
        <taxon>Streptosporangiales</taxon>
        <taxon>Nocardiopsidaceae</taxon>
        <taxon>Nocardiopsis</taxon>
    </lineage>
</organism>
<comment type="caution">
    <text evidence="1">The sequence shown here is derived from an EMBL/GenBank/DDBJ whole genome shotgun (WGS) entry which is preliminary data.</text>
</comment>
<reference evidence="1 2" key="1">
    <citation type="submission" date="2023-07" db="EMBL/GenBank/DDBJ databases">
        <authorList>
            <person name="Girao M."/>
            <person name="Carvalho M.F."/>
        </authorList>
    </citation>
    <scope>NUCLEOTIDE SEQUENCE [LARGE SCALE GENOMIC DNA]</scope>
    <source>
        <strain evidence="1 2">66/93</strain>
    </source>
</reference>
<evidence type="ECO:0000313" key="2">
    <source>
        <dbReference type="Proteomes" id="UP001348641"/>
    </source>
</evidence>
<name>A0ABU7KWL2_9ACTN</name>
<dbReference type="Proteomes" id="UP001348641">
    <property type="component" value="Unassembled WGS sequence"/>
</dbReference>
<feature type="non-terminal residue" evidence="1">
    <location>
        <position position="1"/>
    </location>
</feature>
<dbReference type="Pfam" id="PF11066">
    <property type="entry name" value="DUF2867"/>
    <property type="match status" value="1"/>
</dbReference>
<evidence type="ECO:0000313" key="1">
    <source>
        <dbReference type="EMBL" id="MEE2053698.1"/>
    </source>
</evidence>
<gene>
    <name evidence="1" type="ORF">Q8A49_24675</name>
</gene>
<dbReference type="RefSeq" id="WP_330160627.1">
    <property type="nucleotide sequence ID" value="NZ_JAUUCC010000079.1"/>
</dbReference>
<protein>
    <submittedName>
        <fullName evidence="1">DUF2867 domain-containing protein</fullName>
    </submittedName>
</protein>
<proteinExistence type="predicted"/>
<dbReference type="InterPro" id="IPR021295">
    <property type="entry name" value="DUF2867"/>
</dbReference>
<accession>A0ABU7KWL2</accession>
<dbReference type="EMBL" id="JAUUCC010000079">
    <property type="protein sequence ID" value="MEE2053698.1"/>
    <property type="molecule type" value="Genomic_DNA"/>
</dbReference>
<sequence length="67" mass="7275">AWLEMGVGRVEGRTVYHQRALFHPRGLLGHLYWKAVTPFHGIVFGSMAANIAGRAEAVARTEKAGTG</sequence>